<protein>
    <submittedName>
        <fullName evidence="1">Tetratricopeptide repeat protein</fullName>
    </submittedName>
</protein>
<dbReference type="InterPro" id="IPR011990">
    <property type="entry name" value="TPR-like_helical_dom_sf"/>
</dbReference>
<evidence type="ECO:0000313" key="1">
    <source>
        <dbReference type="EMBL" id="MCZ0866305.1"/>
    </source>
</evidence>
<dbReference type="Proteomes" id="UP001069090">
    <property type="component" value="Unassembled WGS sequence"/>
</dbReference>
<dbReference type="RefSeq" id="WP_258332469.1">
    <property type="nucleotide sequence ID" value="NZ_JAPTGG010000011.1"/>
</dbReference>
<reference evidence="1 2" key="1">
    <citation type="submission" date="2022-12" db="EMBL/GenBank/DDBJ databases">
        <title>Dasania phycosphaerae sp. nov., isolated from particulate material of the south coast of Korea.</title>
        <authorList>
            <person name="Jiang Y."/>
        </authorList>
    </citation>
    <scope>NUCLEOTIDE SEQUENCE [LARGE SCALE GENOMIC DNA]</scope>
    <source>
        <strain evidence="1 2">GY-19</strain>
    </source>
</reference>
<proteinExistence type="predicted"/>
<dbReference type="SUPFAM" id="SSF81901">
    <property type="entry name" value="HCP-like"/>
    <property type="match status" value="1"/>
</dbReference>
<dbReference type="Gene3D" id="1.25.40.10">
    <property type="entry name" value="Tetratricopeptide repeat domain"/>
    <property type="match status" value="1"/>
</dbReference>
<dbReference type="AlphaFoldDB" id="A0A9J6RPS5"/>
<keyword evidence="2" id="KW-1185">Reference proteome</keyword>
<comment type="caution">
    <text evidence="1">The sequence shown here is derived from an EMBL/GenBank/DDBJ whole genome shotgun (WGS) entry which is preliminary data.</text>
</comment>
<gene>
    <name evidence="1" type="ORF">O0V09_13925</name>
</gene>
<accession>A0A9J6RPS5</accession>
<organism evidence="1 2">
    <name type="scientific">Dasania phycosphaerae</name>
    <dbReference type="NCBI Taxonomy" id="2950436"/>
    <lineage>
        <taxon>Bacteria</taxon>
        <taxon>Pseudomonadati</taxon>
        <taxon>Pseudomonadota</taxon>
        <taxon>Gammaproteobacteria</taxon>
        <taxon>Cellvibrionales</taxon>
        <taxon>Spongiibacteraceae</taxon>
        <taxon>Dasania</taxon>
    </lineage>
</organism>
<sequence>MKAPLPPYPMLGECYRELAVALGTKNSNRELDRWAREGDFDWSLEARLKNNLIVEPLAQKVGIEFSVFVSEVCDWTCQRHLALIREIALDAMTREEALPLLLEHHLLPGLAAFLINLRKGIDGPDLNTFIHPDQNPLDVVFCWVESCLDIESSTIAKHFYPTSLGNDKNGREALNRWRDGSKDQCPDLASICAIADLTAKIYPDCIVEIEHLKAWLLVARMIVKFEKKIPELKAQVHQNIIEGVPARDIGYVLSVSNVQKSSRRDVLIEPGLMLGHRLRRTTDKRNNGRHEISVALENFEQTLIQYDREGICDYYLNWMKGRYYLLSGEYQEALKFYEQAADGALYRSGGTQNEVLEEALALAAKLGKLPLYKRLKHRAIVFGLDVLPPISDKQIANQDEMKKWSENFTRLFPPQGHFPTV</sequence>
<name>A0A9J6RPS5_9GAMM</name>
<evidence type="ECO:0000313" key="2">
    <source>
        <dbReference type="Proteomes" id="UP001069090"/>
    </source>
</evidence>
<dbReference type="EMBL" id="JAPTGG010000011">
    <property type="protein sequence ID" value="MCZ0866305.1"/>
    <property type="molecule type" value="Genomic_DNA"/>
</dbReference>